<proteinExistence type="predicted"/>
<dbReference type="EMBL" id="LT670844">
    <property type="protein sequence ID" value="SHL19552.1"/>
    <property type="molecule type" value="Genomic_DNA"/>
</dbReference>
<dbReference type="Proteomes" id="UP000189935">
    <property type="component" value="Chromosome I"/>
</dbReference>
<evidence type="ECO:0000256" key="1">
    <source>
        <dbReference type="SAM" id="MobiDB-lite"/>
    </source>
</evidence>
<name>A0A1M6YN93_9BRAD</name>
<gene>
    <name evidence="2" type="ORF">SAMN05444159_5273</name>
</gene>
<protein>
    <submittedName>
        <fullName evidence="2">Uncharacterized protein</fullName>
    </submittedName>
</protein>
<sequence>MTRLNARTEASGLKPRHRTPRGCRHSSRSCETKGGYSPYLPAAGLYSLFKDSLGPVPYMKFGDGV</sequence>
<evidence type="ECO:0000313" key="2">
    <source>
        <dbReference type="EMBL" id="SHL19552.1"/>
    </source>
</evidence>
<reference evidence="2 3" key="1">
    <citation type="submission" date="2016-11" db="EMBL/GenBank/DDBJ databases">
        <authorList>
            <person name="Jaros S."/>
            <person name="Januszkiewicz K."/>
            <person name="Wedrychowicz H."/>
        </authorList>
    </citation>
    <scope>NUCLEOTIDE SEQUENCE [LARGE SCALE GENOMIC DNA]</scope>
    <source>
        <strain evidence="2 3">GAS499</strain>
    </source>
</reference>
<organism evidence="2 3">
    <name type="scientific">Bradyrhizobium lablabi</name>
    <dbReference type="NCBI Taxonomy" id="722472"/>
    <lineage>
        <taxon>Bacteria</taxon>
        <taxon>Pseudomonadati</taxon>
        <taxon>Pseudomonadota</taxon>
        <taxon>Alphaproteobacteria</taxon>
        <taxon>Hyphomicrobiales</taxon>
        <taxon>Nitrobacteraceae</taxon>
        <taxon>Bradyrhizobium</taxon>
    </lineage>
</organism>
<accession>A0A1M6YN93</accession>
<feature type="compositionally biased region" description="Basic residues" evidence="1">
    <location>
        <begin position="14"/>
        <end position="27"/>
    </location>
</feature>
<dbReference type="AlphaFoldDB" id="A0A1M6YN93"/>
<feature type="region of interest" description="Disordered" evidence="1">
    <location>
        <begin position="1"/>
        <end position="36"/>
    </location>
</feature>
<evidence type="ECO:0000313" key="3">
    <source>
        <dbReference type="Proteomes" id="UP000189935"/>
    </source>
</evidence>